<keyword evidence="7" id="KW-1185">Reference proteome</keyword>
<dbReference type="AlphaFoldDB" id="A0A178MXY0"/>
<dbReference type="InterPro" id="IPR009056">
    <property type="entry name" value="Cyt_c-like_dom"/>
</dbReference>
<feature type="domain" description="Cytochrome c" evidence="5">
    <location>
        <begin position="63"/>
        <end position="147"/>
    </location>
</feature>
<dbReference type="GO" id="GO:0009055">
    <property type="term" value="F:electron transfer activity"/>
    <property type="evidence" value="ECO:0007669"/>
    <property type="project" value="InterPro"/>
</dbReference>
<proteinExistence type="predicted"/>
<evidence type="ECO:0000256" key="2">
    <source>
        <dbReference type="ARBA" id="ARBA00022723"/>
    </source>
</evidence>
<protein>
    <recommendedName>
        <fullName evidence="5">Cytochrome c domain-containing protein</fullName>
    </recommendedName>
</protein>
<dbReference type="SUPFAM" id="SSF46626">
    <property type="entry name" value="Cytochrome c"/>
    <property type="match status" value="1"/>
</dbReference>
<feature type="non-terminal residue" evidence="6">
    <location>
        <position position="147"/>
    </location>
</feature>
<dbReference type="Gene3D" id="1.10.760.10">
    <property type="entry name" value="Cytochrome c-like domain"/>
    <property type="match status" value="1"/>
</dbReference>
<evidence type="ECO:0000256" key="1">
    <source>
        <dbReference type="ARBA" id="ARBA00022617"/>
    </source>
</evidence>
<dbReference type="GO" id="GO:0020037">
    <property type="term" value="F:heme binding"/>
    <property type="evidence" value="ECO:0007669"/>
    <property type="project" value="InterPro"/>
</dbReference>
<name>A0A178MXY0_9PROT</name>
<reference evidence="6 7" key="1">
    <citation type="submission" date="2016-04" db="EMBL/GenBank/DDBJ databases">
        <title>Draft genome sequence of freshwater magnetotactic bacteria Magnetospirillum marisnigri SP-1 and Magnetospirillum moscoviense BB-1.</title>
        <authorList>
            <person name="Koziaeva V."/>
            <person name="Dziuba M.V."/>
            <person name="Ivanov T.M."/>
            <person name="Kuznetsov B."/>
            <person name="Grouzdev D.S."/>
        </authorList>
    </citation>
    <scope>NUCLEOTIDE SEQUENCE [LARGE SCALE GENOMIC DNA]</scope>
    <source>
        <strain evidence="6 7">BB-1</strain>
    </source>
</reference>
<keyword evidence="1 4" id="KW-0349">Heme</keyword>
<dbReference type="PROSITE" id="PS51007">
    <property type="entry name" value="CYTC"/>
    <property type="match status" value="1"/>
</dbReference>
<dbReference type="EMBL" id="LWQU01000086">
    <property type="protein sequence ID" value="OAN56777.1"/>
    <property type="molecule type" value="Genomic_DNA"/>
</dbReference>
<gene>
    <name evidence="6" type="ORF">A6A05_19580</name>
</gene>
<dbReference type="Proteomes" id="UP000078543">
    <property type="component" value="Unassembled WGS sequence"/>
</dbReference>
<evidence type="ECO:0000313" key="6">
    <source>
        <dbReference type="EMBL" id="OAN56777.1"/>
    </source>
</evidence>
<evidence type="ECO:0000313" key="7">
    <source>
        <dbReference type="Proteomes" id="UP000078543"/>
    </source>
</evidence>
<dbReference type="GO" id="GO:0046872">
    <property type="term" value="F:metal ion binding"/>
    <property type="evidence" value="ECO:0007669"/>
    <property type="project" value="UniProtKB-KW"/>
</dbReference>
<sequence>MQYSGWSNNADGGFMRSSFLTVAVAAGIAVGLVSGADAAARKKAPDREYFEVSRMAPLTDKPGDPVNGKKVLRTTGLCLSCHTAPIPEEPDHGDVAPDLGGVGSRLQSAEMRMRIVDPKVLFPDTIMPSFHKKEGLNRVAKAWEGKT</sequence>
<evidence type="ECO:0000256" key="3">
    <source>
        <dbReference type="ARBA" id="ARBA00023004"/>
    </source>
</evidence>
<comment type="caution">
    <text evidence="6">The sequence shown here is derived from an EMBL/GenBank/DDBJ whole genome shotgun (WGS) entry which is preliminary data.</text>
</comment>
<dbReference type="STRING" id="1437059.A6A05_19580"/>
<keyword evidence="2 4" id="KW-0479">Metal-binding</keyword>
<evidence type="ECO:0000256" key="4">
    <source>
        <dbReference type="PROSITE-ProRule" id="PRU00433"/>
    </source>
</evidence>
<dbReference type="InterPro" id="IPR036909">
    <property type="entry name" value="Cyt_c-like_dom_sf"/>
</dbReference>
<keyword evidence="3 4" id="KW-0408">Iron</keyword>
<evidence type="ECO:0000259" key="5">
    <source>
        <dbReference type="PROSITE" id="PS51007"/>
    </source>
</evidence>
<accession>A0A178MXY0</accession>
<organism evidence="6 7">
    <name type="scientific">Magnetospirillum moscoviense</name>
    <dbReference type="NCBI Taxonomy" id="1437059"/>
    <lineage>
        <taxon>Bacteria</taxon>
        <taxon>Pseudomonadati</taxon>
        <taxon>Pseudomonadota</taxon>
        <taxon>Alphaproteobacteria</taxon>
        <taxon>Rhodospirillales</taxon>
        <taxon>Rhodospirillaceae</taxon>
        <taxon>Magnetospirillum</taxon>
    </lineage>
</organism>